<dbReference type="AlphaFoldDB" id="A0A7X0BSE5"/>
<dbReference type="EMBL" id="JACHLL010000003">
    <property type="protein sequence ID" value="MBB6342009.1"/>
    <property type="molecule type" value="Genomic_DNA"/>
</dbReference>
<organism evidence="2 3">
    <name type="scientific">Pseudomonas fluvialis</name>
    <dbReference type="NCBI Taxonomy" id="1793966"/>
    <lineage>
        <taxon>Bacteria</taxon>
        <taxon>Pseudomonadati</taxon>
        <taxon>Pseudomonadota</taxon>
        <taxon>Gammaproteobacteria</taxon>
        <taxon>Pseudomonadales</taxon>
        <taxon>Pseudomonadaceae</taxon>
        <taxon>Pseudomonas</taxon>
    </lineage>
</organism>
<dbReference type="RefSeq" id="WP_184683186.1">
    <property type="nucleotide sequence ID" value="NZ_JACHLL010000003.1"/>
</dbReference>
<protein>
    <recommendedName>
        <fullName evidence="1">PA1123-like domain-containing protein</fullName>
    </recommendedName>
</protein>
<gene>
    <name evidence="2" type="ORF">HNP49_002177</name>
</gene>
<evidence type="ECO:0000259" key="1">
    <source>
        <dbReference type="Pfam" id="PF09634"/>
    </source>
</evidence>
<feature type="domain" description="PA1123-like" evidence="1">
    <location>
        <begin position="1"/>
        <end position="104"/>
    </location>
</feature>
<dbReference type="Proteomes" id="UP000557193">
    <property type="component" value="Unassembled WGS sequence"/>
</dbReference>
<comment type="caution">
    <text evidence="2">The sequence shown here is derived from an EMBL/GenBank/DDBJ whole genome shotgun (WGS) entry which is preliminary data.</text>
</comment>
<reference evidence="2 3" key="1">
    <citation type="submission" date="2020-08" db="EMBL/GenBank/DDBJ databases">
        <title>Functional genomics of gut bacteria from endangered species of beetles.</title>
        <authorList>
            <person name="Carlos-Shanley C."/>
        </authorList>
    </citation>
    <scope>NUCLEOTIDE SEQUENCE [LARGE SCALE GENOMIC DNA]</scope>
    <source>
        <strain evidence="2 3">S00202</strain>
    </source>
</reference>
<dbReference type="Gene3D" id="3.90.1650.10">
    <property type="entry name" value="PA1123-like"/>
    <property type="match status" value="1"/>
</dbReference>
<accession>A0A7X0BSE5</accession>
<name>A0A7X0BSE5_9PSED</name>
<dbReference type="InterPro" id="IPR023117">
    <property type="entry name" value="PA1123-like_domain"/>
</dbReference>
<evidence type="ECO:0000313" key="3">
    <source>
        <dbReference type="Proteomes" id="UP000557193"/>
    </source>
</evidence>
<dbReference type="InterPro" id="IPR036808">
    <property type="entry name" value="PA1123-like_sf"/>
</dbReference>
<dbReference type="Pfam" id="PF09634">
    <property type="entry name" value="DUF2025"/>
    <property type="match status" value="1"/>
</dbReference>
<evidence type="ECO:0000313" key="2">
    <source>
        <dbReference type="EMBL" id="MBB6342009.1"/>
    </source>
</evidence>
<sequence>MSITSATICAAADQLQGLVGYNAKTGQYIVRFSEDSFGKDVPDDRIVPACEFVWKPLLGNLMTLSRERLQLLIEQNVDDRLQISEPLRLYLRRQDLPEIKAERYLRQPA</sequence>
<keyword evidence="3" id="KW-1185">Reference proteome</keyword>
<proteinExistence type="predicted"/>
<dbReference type="SUPFAM" id="SSF160477">
    <property type="entry name" value="PA1123-like"/>
    <property type="match status" value="1"/>
</dbReference>